<evidence type="ECO:0008006" key="2">
    <source>
        <dbReference type="Google" id="ProtNLM"/>
    </source>
</evidence>
<accession>X0XV71</accession>
<feature type="non-terminal residue" evidence="1">
    <location>
        <position position="143"/>
    </location>
</feature>
<proteinExistence type="predicted"/>
<evidence type="ECO:0000313" key="1">
    <source>
        <dbReference type="EMBL" id="GAG47255.1"/>
    </source>
</evidence>
<gene>
    <name evidence="1" type="ORF">S01H1_75132</name>
</gene>
<comment type="caution">
    <text evidence="1">The sequence shown here is derived from an EMBL/GenBank/DDBJ whole genome shotgun (WGS) entry which is preliminary data.</text>
</comment>
<dbReference type="EMBL" id="BARS01050310">
    <property type="protein sequence ID" value="GAG47255.1"/>
    <property type="molecule type" value="Genomic_DNA"/>
</dbReference>
<sequence length="143" mass="15230">MCIVIDSNVFSPLVNPQASDHKEFQPVLEWIASGKGKVVYGGTTYAKEVSKHRGFRGFLVQMEHKGKTVNANCADVDSVAGALSQAIRGSGFNDHHIVSIVLVSGCKLVCSNDTRLHTLISICYSGGARASIKSLIKGISANP</sequence>
<name>X0XV71_9ZZZZ</name>
<protein>
    <recommendedName>
        <fullName evidence="2">PIN domain-containing protein</fullName>
    </recommendedName>
</protein>
<dbReference type="AlphaFoldDB" id="X0XV71"/>
<organism evidence="1">
    <name type="scientific">marine sediment metagenome</name>
    <dbReference type="NCBI Taxonomy" id="412755"/>
    <lineage>
        <taxon>unclassified sequences</taxon>
        <taxon>metagenomes</taxon>
        <taxon>ecological metagenomes</taxon>
    </lineage>
</organism>
<reference evidence="1" key="1">
    <citation type="journal article" date="2014" name="Front. Microbiol.">
        <title>High frequency of phylogenetically diverse reductive dehalogenase-homologous genes in deep subseafloor sedimentary metagenomes.</title>
        <authorList>
            <person name="Kawai M."/>
            <person name="Futagami T."/>
            <person name="Toyoda A."/>
            <person name="Takaki Y."/>
            <person name="Nishi S."/>
            <person name="Hori S."/>
            <person name="Arai W."/>
            <person name="Tsubouchi T."/>
            <person name="Morono Y."/>
            <person name="Uchiyama I."/>
            <person name="Ito T."/>
            <person name="Fujiyama A."/>
            <person name="Inagaki F."/>
            <person name="Takami H."/>
        </authorList>
    </citation>
    <scope>NUCLEOTIDE SEQUENCE</scope>
    <source>
        <strain evidence="1">Expedition CK06-06</strain>
    </source>
</reference>